<keyword evidence="9" id="KW-1185">Reference proteome</keyword>
<evidence type="ECO:0000256" key="3">
    <source>
        <dbReference type="ARBA" id="ARBA00023242"/>
    </source>
</evidence>
<name>A0ABD3E893_9LAMI</name>
<dbReference type="Pfam" id="PF02182">
    <property type="entry name" value="SAD_SRA"/>
    <property type="match status" value="1"/>
</dbReference>
<dbReference type="Pfam" id="PF05033">
    <property type="entry name" value="Pre-SET"/>
    <property type="match status" value="1"/>
</dbReference>
<dbReference type="InterPro" id="IPR003105">
    <property type="entry name" value="SRA_YDG"/>
</dbReference>
<dbReference type="PANTHER" id="PTHR45660:SF46">
    <property type="entry name" value="HISTONE-LYSINE N-METHYLTRANSFERASE, H3 LYSINE-9 SPECIFIC SUVH6"/>
    <property type="match status" value="1"/>
</dbReference>
<dbReference type="AlphaFoldDB" id="A0ABD3E893"/>
<evidence type="ECO:0000256" key="2">
    <source>
        <dbReference type="ARBA" id="ARBA00022454"/>
    </source>
</evidence>
<dbReference type="Proteomes" id="UP001632038">
    <property type="component" value="Unassembled WGS sequence"/>
</dbReference>
<dbReference type="SUPFAM" id="SSF88697">
    <property type="entry name" value="PUA domain-like"/>
    <property type="match status" value="1"/>
</dbReference>
<dbReference type="PROSITE" id="PS50280">
    <property type="entry name" value="SET"/>
    <property type="match status" value="1"/>
</dbReference>
<evidence type="ECO:0000313" key="9">
    <source>
        <dbReference type="Proteomes" id="UP001632038"/>
    </source>
</evidence>
<dbReference type="Gene3D" id="2.170.270.10">
    <property type="entry name" value="SET domain"/>
    <property type="match status" value="1"/>
</dbReference>
<evidence type="ECO:0000259" key="6">
    <source>
        <dbReference type="PROSITE" id="PS50867"/>
    </source>
</evidence>
<dbReference type="InterPro" id="IPR046341">
    <property type="entry name" value="SET_dom_sf"/>
</dbReference>
<sequence>MSGKGIIRKRDINNNVNNLQLVTYSPHSSKRSNEVANWSIVPYENKVKETLKLYKDLYNELSNEQNREPKQEGRRMIRLDIEVANRLKKKGKLISPENRFGHIPGIKIGDRFHYRAELVVIGLHCQYVSGIDYVMLDGEKVATSIVNSGRYVNEAKTSDVLIYSGQGGKVKQGEISDQVLKHGNLALVNSCKSKSPVRVIRKTKNSYGLFMFVYEGLYIVNNFWKEKDFDRRQVVFKFEMHRMSDQEKVMGHHQSGGGSRKRSLKDCCLAYDVSQGKEKFAVRAMNGIDGERPGKFGYVTETVYPEWCKKIEHGGCGCIDGCSSSGRCVCVLKNGGSDIVYECGPFCKCPSSCLNRVSQVVFCCKKTCVGPSHSETRGSRYQLELFKTESNGWGVRSRSYISSGSFVCEYVGKLQQIKELNDQGVDQNGPCELFSFPIPKFKDRCRSDDNETWFVIDASKVGNVGRFIRHSKSPSLVVQQVLYDHDDVRMPHVMFFAAKNIPPLHELTCDRIEV</sequence>
<dbReference type="SMART" id="SM00317">
    <property type="entry name" value="SET"/>
    <property type="match status" value="1"/>
</dbReference>
<reference evidence="9" key="1">
    <citation type="journal article" date="2024" name="IScience">
        <title>Strigolactones Initiate the Formation of Haustorium-like Structures in Castilleja.</title>
        <authorList>
            <person name="Buerger M."/>
            <person name="Peterson D."/>
            <person name="Chory J."/>
        </authorList>
    </citation>
    <scope>NUCLEOTIDE SEQUENCE [LARGE SCALE GENOMIC DNA]</scope>
</reference>
<evidence type="ECO:0000256" key="1">
    <source>
        <dbReference type="ARBA" id="ARBA00004286"/>
    </source>
</evidence>
<feature type="domain" description="YDG" evidence="7">
    <location>
        <begin position="101"/>
        <end position="242"/>
    </location>
</feature>
<feature type="domain" description="SET" evidence="5">
    <location>
        <begin position="381"/>
        <end position="512"/>
    </location>
</feature>
<dbReference type="PROSITE" id="PS50867">
    <property type="entry name" value="PRE_SET"/>
    <property type="match status" value="1"/>
</dbReference>
<proteinExistence type="predicted"/>
<dbReference type="EMBL" id="JAVIJP010000007">
    <property type="protein sequence ID" value="KAL3650387.1"/>
    <property type="molecule type" value="Genomic_DNA"/>
</dbReference>
<dbReference type="SUPFAM" id="SSF82199">
    <property type="entry name" value="SET domain"/>
    <property type="match status" value="1"/>
</dbReference>
<dbReference type="InterPro" id="IPR051357">
    <property type="entry name" value="H3K9_HMTase_SUVAR3-9"/>
</dbReference>
<dbReference type="SMART" id="SM00468">
    <property type="entry name" value="PreSET"/>
    <property type="match status" value="1"/>
</dbReference>
<evidence type="ECO:0000259" key="7">
    <source>
        <dbReference type="PROSITE" id="PS51015"/>
    </source>
</evidence>
<dbReference type="InterPro" id="IPR001214">
    <property type="entry name" value="SET_dom"/>
</dbReference>
<dbReference type="InterPro" id="IPR015947">
    <property type="entry name" value="PUA-like_sf"/>
</dbReference>
<gene>
    <name evidence="8" type="ORF">CASFOL_006790</name>
</gene>
<feature type="domain" description="Pre-SET" evidence="6">
    <location>
        <begin position="314"/>
        <end position="361"/>
    </location>
</feature>
<dbReference type="GO" id="GO:0005634">
    <property type="term" value="C:nucleus"/>
    <property type="evidence" value="ECO:0007669"/>
    <property type="project" value="UniProtKB-SubCell"/>
</dbReference>
<evidence type="ECO:0000313" key="8">
    <source>
        <dbReference type="EMBL" id="KAL3650387.1"/>
    </source>
</evidence>
<comment type="caution">
    <text evidence="8">The sequence shown here is derived from an EMBL/GenBank/DDBJ whole genome shotgun (WGS) entry which is preliminary data.</text>
</comment>
<dbReference type="PROSITE" id="PS51015">
    <property type="entry name" value="YDG"/>
    <property type="match status" value="1"/>
</dbReference>
<dbReference type="InterPro" id="IPR007728">
    <property type="entry name" value="Pre-SET_dom"/>
</dbReference>
<keyword evidence="2" id="KW-0158">Chromosome</keyword>
<evidence type="ECO:0000259" key="5">
    <source>
        <dbReference type="PROSITE" id="PS50280"/>
    </source>
</evidence>
<dbReference type="GO" id="GO:0005694">
    <property type="term" value="C:chromosome"/>
    <property type="evidence" value="ECO:0007669"/>
    <property type="project" value="UniProtKB-SubCell"/>
</dbReference>
<dbReference type="Gene3D" id="2.30.280.10">
    <property type="entry name" value="SRA-YDG"/>
    <property type="match status" value="1"/>
</dbReference>
<evidence type="ECO:0000256" key="4">
    <source>
        <dbReference type="PROSITE-ProRule" id="PRU00358"/>
    </source>
</evidence>
<comment type="subcellular location">
    <subcellularLocation>
        <location evidence="1">Chromosome</location>
    </subcellularLocation>
    <subcellularLocation>
        <location evidence="4">Nucleus</location>
    </subcellularLocation>
</comment>
<keyword evidence="3 4" id="KW-0539">Nucleus</keyword>
<dbReference type="PANTHER" id="PTHR45660">
    <property type="entry name" value="HISTONE-LYSINE N-METHYLTRANSFERASE SETMAR"/>
    <property type="match status" value="1"/>
</dbReference>
<accession>A0ABD3E893</accession>
<dbReference type="InterPro" id="IPR036987">
    <property type="entry name" value="SRA-YDG_sf"/>
</dbReference>
<dbReference type="SMART" id="SM00466">
    <property type="entry name" value="SRA"/>
    <property type="match status" value="1"/>
</dbReference>
<dbReference type="Pfam" id="PF00856">
    <property type="entry name" value="SET"/>
    <property type="match status" value="1"/>
</dbReference>
<protein>
    <submittedName>
        <fullName evidence="8">Uncharacterized protein</fullName>
    </submittedName>
</protein>
<organism evidence="8 9">
    <name type="scientific">Castilleja foliolosa</name>
    <dbReference type="NCBI Taxonomy" id="1961234"/>
    <lineage>
        <taxon>Eukaryota</taxon>
        <taxon>Viridiplantae</taxon>
        <taxon>Streptophyta</taxon>
        <taxon>Embryophyta</taxon>
        <taxon>Tracheophyta</taxon>
        <taxon>Spermatophyta</taxon>
        <taxon>Magnoliopsida</taxon>
        <taxon>eudicotyledons</taxon>
        <taxon>Gunneridae</taxon>
        <taxon>Pentapetalae</taxon>
        <taxon>asterids</taxon>
        <taxon>lamiids</taxon>
        <taxon>Lamiales</taxon>
        <taxon>Orobanchaceae</taxon>
        <taxon>Pedicularideae</taxon>
        <taxon>Castillejinae</taxon>
        <taxon>Castilleja</taxon>
    </lineage>
</organism>